<name>A0A8D2JBX6_VARKO</name>
<dbReference type="InterPro" id="IPR035892">
    <property type="entry name" value="C2_domain_sf"/>
</dbReference>
<dbReference type="InterPro" id="IPR037725">
    <property type="entry name" value="C2F_Ferlin"/>
</dbReference>
<dbReference type="GO" id="GO:0061025">
    <property type="term" value="P:membrane fusion"/>
    <property type="evidence" value="ECO:0007669"/>
    <property type="project" value="TreeGrafter"/>
</dbReference>
<evidence type="ECO:0000259" key="7">
    <source>
        <dbReference type="PROSITE" id="PS50004"/>
    </source>
</evidence>
<evidence type="ECO:0000256" key="3">
    <source>
        <dbReference type="ARBA" id="ARBA00022737"/>
    </source>
</evidence>
<dbReference type="PANTHER" id="PTHR12546">
    <property type="entry name" value="FER-1-LIKE"/>
    <property type="match status" value="1"/>
</dbReference>
<evidence type="ECO:0000256" key="5">
    <source>
        <dbReference type="ARBA" id="ARBA00023136"/>
    </source>
</evidence>
<evidence type="ECO:0000313" key="9">
    <source>
        <dbReference type="Proteomes" id="UP000694545"/>
    </source>
</evidence>
<dbReference type="PROSITE" id="PS50004">
    <property type="entry name" value="C2"/>
    <property type="match status" value="2"/>
</dbReference>
<keyword evidence="4 6" id="KW-1133">Transmembrane helix</keyword>
<dbReference type="CDD" id="cd04037">
    <property type="entry name" value="C2E_Ferlin"/>
    <property type="match status" value="1"/>
</dbReference>
<dbReference type="Proteomes" id="UP000694545">
    <property type="component" value="Unplaced"/>
</dbReference>
<keyword evidence="3" id="KW-0677">Repeat</keyword>
<evidence type="ECO:0000256" key="2">
    <source>
        <dbReference type="ARBA" id="ARBA00022692"/>
    </source>
</evidence>
<feature type="domain" description="C2" evidence="7">
    <location>
        <begin position="210"/>
        <end position="328"/>
    </location>
</feature>
<keyword evidence="5 6" id="KW-0472">Membrane</keyword>
<protein>
    <recommendedName>
        <fullName evidence="7">C2 domain-containing protein</fullName>
    </recommendedName>
</protein>
<dbReference type="InterPro" id="IPR055072">
    <property type="entry name" value="Ferlin_DSRM"/>
</dbReference>
<dbReference type="InterPro" id="IPR037724">
    <property type="entry name" value="C2E_Ferlin"/>
</dbReference>
<dbReference type="Pfam" id="PF00168">
    <property type="entry name" value="C2"/>
    <property type="match status" value="1"/>
</dbReference>
<dbReference type="PANTHER" id="PTHR12546:SF34">
    <property type="entry name" value="FER-1-LIKE PROTEIN 5"/>
    <property type="match status" value="1"/>
</dbReference>
<evidence type="ECO:0000256" key="6">
    <source>
        <dbReference type="SAM" id="Phobius"/>
    </source>
</evidence>
<dbReference type="Gene3D" id="2.60.40.150">
    <property type="entry name" value="C2 domain"/>
    <property type="match status" value="2"/>
</dbReference>
<comment type="subcellular location">
    <subcellularLocation>
        <location evidence="1">Membrane</location>
        <topology evidence="1">Single-pass membrane protein</topology>
    </subcellularLocation>
</comment>
<feature type="transmembrane region" description="Helical" evidence="6">
    <location>
        <begin position="704"/>
        <end position="722"/>
    </location>
</feature>
<dbReference type="InterPro" id="IPR000008">
    <property type="entry name" value="C2_dom"/>
</dbReference>
<dbReference type="OMA" id="SKLFWAI"/>
<keyword evidence="9" id="KW-1185">Reference proteome</keyword>
<dbReference type="Ensembl" id="ENSVKKT00000012716.1">
    <property type="protein sequence ID" value="ENSVKKP00000012416.1"/>
    <property type="gene ID" value="ENSVKKG00000008644.1"/>
</dbReference>
<keyword evidence="2 6" id="KW-0812">Transmembrane</keyword>
<organism evidence="8 9">
    <name type="scientific">Varanus komodoensis</name>
    <name type="common">Komodo dragon</name>
    <dbReference type="NCBI Taxonomy" id="61221"/>
    <lineage>
        <taxon>Eukaryota</taxon>
        <taxon>Metazoa</taxon>
        <taxon>Chordata</taxon>
        <taxon>Craniata</taxon>
        <taxon>Vertebrata</taxon>
        <taxon>Euteleostomi</taxon>
        <taxon>Lepidosauria</taxon>
        <taxon>Squamata</taxon>
        <taxon>Bifurcata</taxon>
        <taxon>Unidentata</taxon>
        <taxon>Episquamata</taxon>
        <taxon>Toxicofera</taxon>
        <taxon>Anguimorpha</taxon>
        <taxon>Paleoanguimorpha</taxon>
        <taxon>Varanoidea</taxon>
        <taxon>Varanidae</taxon>
        <taxon>Varanus</taxon>
    </lineage>
</organism>
<feature type="domain" description="C2" evidence="7">
    <location>
        <begin position="444"/>
        <end position="594"/>
    </location>
</feature>
<dbReference type="InterPro" id="IPR037721">
    <property type="entry name" value="Ferlin"/>
</dbReference>
<dbReference type="AlphaFoldDB" id="A0A8D2JBX6"/>
<dbReference type="GO" id="GO:0016020">
    <property type="term" value="C:membrane"/>
    <property type="evidence" value="ECO:0007669"/>
    <property type="project" value="UniProtKB-SubCell"/>
</dbReference>
<proteinExistence type="predicted"/>
<dbReference type="SMART" id="SM00239">
    <property type="entry name" value="C2"/>
    <property type="match status" value="2"/>
</dbReference>
<dbReference type="GO" id="GO:0007009">
    <property type="term" value="P:plasma membrane organization"/>
    <property type="evidence" value="ECO:0007669"/>
    <property type="project" value="TreeGrafter"/>
</dbReference>
<dbReference type="CDD" id="cd08374">
    <property type="entry name" value="C2F_Ferlin"/>
    <property type="match status" value="1"/>
</dbReference>
<reference evidence="8" key="1">
    <citation type="submission" date="2025-08" db="UniProtKB">
        <authorList>
            <consortium name="Ensembl"/>
        </authorList>
    </citation>
    <scope>IDENTIFICATION</scope>
</reference>
<dbReference type="SUPFAM" id="SSF49562">
    <property type="entry name" value="C2 domain (Calcium/lipid-binding domain, CaLB)"/>
    <property type="match status" value="3"/>
</dbReference>
<evidence type="ECO:0000313" key="8">
    <source>
        <dbReference type="Ensembl" id="ENSVKKP00000012416.1"/>
    </source>
</evidence>
<reference evidence="8" key="2">
    <citation type="submission" date="2025-09" db="UniProtKB">
        <authorList>
            <consortium name="Ensembl"/>
        </authorList>
    </citation>
    <scope>IDENTIFICATION</scope>
</reference>
<sequence length="743" mass="84717">MKNYNLLAITNPSLTVECGGESIQTPPIKNFQENPNFPINIYLMKVYLPVDEDYAPAIELKVTDHRDFGYKPVVGHATVRSMNQYYCDPWEERKAHALPARGISSYPTKSLSGSRQRISSDEEEEVDWWSKYYVSVGDLAKSGNYLERGFDNVKIYNCELEEVPEFQGLQDFCQTFRLYRGRVKDDDPVVGGEFKGLFRIYPLPEDPNIPPPPRQFQEIPENTSQECLVRVYIIRAFNLQPKDRNGLCDPYVKIRLGKKKAGEREDYIPNTLEPVFGRMYELLCSIPLEKDLKITFCDFDIFPPDDVIGDITIDLENRLLSRHGASCGLPQSYCVSGPSQWRDQLLPSELLENYARSKNLAQPEIREDGSRAIFKGKTYHLSDFEAQVPAHGRLGPAKERLALHLLHACGLVPEHIETRTLHSAAHPGFEQGKVQMWVDIFPESLGEPGPPFDITPRTPQRYELRCIIWNTKDVDLEDTNIFGDRMSDIYVKGWLDGLEEDSQKTDVHYRSLAGEGNFNWRFVFTMDYLPMEQVCVLTKKQHFWSLDETMQKVPPKLIIQIWDNDKFSADDFLGILEMNLTKIPRPAKRPRDCTAKMLMEDSAAPATASSSPLHRHKEKHISLFVQKNLRGWWPCIVFEKDKPRVSVGKEELPGQEGLWLPGCRRDSPGGLFCDPPSSAFIVTASLSSSPKILLEHFPNKTRRIFLALFIALVLFLLAHFIYSAPVSLLGAGWETGLPKGVRA</sequence>
<evidence type="ECO:0000256" key="4">
    <source>
        <dbReference type="ARBA" id="ARBA00022989"/>
    </source>
</evidence>
<dbReference type="Pfam" id="PF22901">
    <property type="entry name" value="dsrm_Ferlin"/>
    <property type="match status" value="1"/>
</dbReference>
<evidence type="ECO:0000256" key="1">
    <source>
        <dbReference type="ARBA" id="ARBA00004167"/>
    </source>
</evidence>
<accession>A0A8D2JBX6</accession>